<keyword evidence="12" id="KW-1185">Reference proteome</keyword>
<name>A0A6M2BPD1_9GAMM</name>
<dbReference type="GO" id="GO:0008360">
    <property type="term" value="P:regulation of cell shape"/>
    <property type="evidence" value="ECO:0007669"/>
    <property type="project" value="UniProtKB-UniRule"/>
</dbReference>
<evidence type="ECO:0000256" key="7">
    <source>
        <dbReference type="ARBA" id="ARBA00022984"/>
    </source>
</evidence>
<dbReference type="InterPro" id="IPR050979">
    <property type="entry name" value="LD-transpeptidase"/>
</dbReference>
<dbReference type="GO" id="GO:0018104">
    <property type="term" value="P:peptidoglycan-protein cross-linking"/>
    <property type="evidence" value="ECO:0007669"/>
    <property type="project" value="TreeGrafter"/>
</dbReference>
<evidence type="ECO:0000256" key="5">
    <source>
        <dbReference type="ARBA" id="ARBA00022801"/>
    </source>
</evidence>
<evidence type="ECO:0000256" key="3">
    <source>
        <dbReference type="ARBA" id="ARBA00022676"/>
    </source>
</evidence>
<comment type="similarity">
    <text evidence="2">Belongs to the YkuD family.</text>
</comment>
<keyword evidence="3" id="KW-0328">Glycosyltransferase</keyword>
<dbReference type="InterPro" id="IPR038063">
    <property type="entry name" value="Transpep_catalytic_dom"/>
</dbReference>
<comment type="caution">
    <text evidence="11">The sequence shown here is derived from an EMBL/GenBank/DDBJ whole genome shotgun (WGS) entry which is preliminary data.</text>
</comment>
<dbReference type="RefSeq" id="WP_166253859.1">
    <property type="nucleotide sequence ID" value="NZ_JAAMOW010000003.1"/>
</dbReference>
<dbReference type="InterPro" id="IPR005490">
    <property type="entry name" value="LD_TPept_cat_dom"/>
</dbReference>
<dbReference type="UniPathway" id="UPA00219"/>
<dbReference type="EMBL" id="JAAMOW010000003">
    <property type="protein sequence ID" value="NGY04456.1"/>
    <property type="molecule type" value="Genomic_DNA"/>
</dbReference>
<comment type="pathway">
    <text evidence="1 9">Cell wall biogenesis; peptidoglycan biosynthesis.</text>
</comment>
<reference evidence="11 12" key="1">
    <citation type="journal article" date="2014" name="Int. J. Syst. Evol. Microbiol.">
        <title>Solimonas terrae sp. nov., isolated from soil.</title>
        <authorList>
            <person name="Kim S.J."/>
            <person name="Moon J.Y."/>
            <person name="Weon H.Y."/>
            <person name="Ahn J.H."/>
            <person name="Chen W.M."/>
            <person name="Kwon S.W."/>
        </authorList>
    </citation>
    <scope>NUCLEOTIDE SEQUENCE [LARGE SCALE GENOMIC DNA]</scope>
    <source>
        <strain evidence="11 12">KIS83-12</strain>
    </source>
</reference>
<feature type="active site" description="Nucleophile" evidence="9">
    <location>
        <position position="133"/>
    </location>
</feature>
<evidence type="ECO:0000256" key="9">
    <source>
        <dbReference type="PROSITE-ProRule" id="PRU01373"/>
    </source>
</evidence>
<keyword evidence="8 9" id="KW-0961">Cell wall biogenesis/degradation</keyword>
<dbReference type="PANTHER" id="PTHR30582">
    <property type="entry name" value="L,D-TRANSPEPTIDASE"/>
    <property type="match status" value="1"/>
</dbReference>
<dbReference type="GO" id="GO:0071555">
    <property type="term" value="P:cell wall organization"/>
    <property type="evidence" value="ECO:0007669"/>
    <property type="project" value="UniProtKB-UniRule"/>
</dbReference>
<evidence type="ECO:0000256" key="6">
    <source>
        <dbReference type="ARBA" id="ARBA00022960"/>
    </source>
</evidence>
<evidence type="ECO:0000256" key="1">
    <source>
        <dbReference type="ARBA" id="ARBA00004752"/>
    </source>
</evidence>
<dbReference type="AlphaFoldDB" id="A0A6M2BPD1"/>
<dbReference type="GO" id="GO:0016757">
    <property type="term" value="F:glycosyltransferase activity"/>
    <property type="evidence" value="ECO:0007669"/>
    <property type="project" value="UniProtKB-KW"/>
</dbReference>
<dbReference type="SUPFAM" id="SSF141523">
    <property type="entry name" value="L,D-transpeptidase catalytic domain-like"/>
    <property type="match status" value="1"/>
</dbReference>
<dbReference type="PANTHER" id="PTHR30582:SF24">
    <property type="entry name" value="L,D-TRANSPEPTIDASE ERFK_SRFK-RELATED"/>
    <property type="match status" value="1"/>
</dbReference>
<dbReference type="Pfam" id="PF03734">
    <property type="entry name" value="YkuD"/>
    <property type="match status" value="1"/>
</dbReference>
<protein>
    <submittedName>
        <fullName evidence="11">L,D-transpeptidase</fullName>
    </submittedName>
</protein>
<evidence type="ECO:0000256" key="4">
    <source>
        <dbReference type="ARBA" id="ARBA00022679"/>
    </source>
</evidence>
<evidence type="ECO:0000313" key="11">
    <source>
        <dbReference type="EMBL" id="NGY04456.1"/>
    </source>
</evidence>
<keyword evidence="5" id="KW-0378">Hydrolase</keyword>
<dbReference type="Gene3D" id="2.40.440.10">
    <property type="entry name" value="L,D-transpeptidase catalytic domain-like"/>
    <property type="match status" value="1"/>
</dbReference>
<dbReference type="GO" id="GO:0071972">
    <property type="term" value="F:peptidoglycan L,D-transpeptidase activity"/>
    <property type="evidence" value="ECO:0007669"/>
    <property type="project" value="TreeGrafter"/>
</dbReference>
<evidence type="ECO:0000256" key="2">
    <source>
        <dbReference type="ARBA" id="ARBA00005992"/>
    </source>
</evidence>
<feature type="active site" description="Proton donor/acceptor" evidence="9">
    <location>
        <position position="117"/>
    </location>
</feature>
<keyword evidence="6 9" id="KW-0133">Cell shape</keyword>
<feature type="domain" description="L,D-TPase catalytic" evidence="10">
    <location>
        <begin position="1"/>
        <end position="157"/>
    </location>
</feature>
<proteinExistence type="inferred from homology"/>
<accession>A0A6M2BPD1</accession>
<evidence type="ECO:0000256" key="8">
    <source>
        <dbReference type="ARBA" id="ARBA00023316"/>
    </source>
</evidence>
<gene>
    <name evidence="11" type="ORF">G7Y85_06755</name>
</gene>
<dbReference type="Proteomes" id="UP000472676">
    <property type="component" value="Unassembled WGS sequence"/>
</dbReference>
<dbReference type="PROSITE" id="PS52029">
    <property type="entry name" value="LD_TPASE"/>
    <property type="match status" value="1"/>
</dbReference>
<keyword evidence="7 9" id="KW-0573">Peptidoglycan synthesis</keyword>
<dbReference type="CDD" id="cd16913">
    <property type="entry name" value="YkuD_like"/>
    <property type="match status" value="1"/>
</dbReference>
<dbReference type="GO" id="GO:0005576">
    <property type="term" value="C:extracellular region"/>
    <property type="evidence" value="ECO:0007669"/>
    <property type="project" value="TreeGrafter"/>
</dbReference>
<evidence type="ECO:0000313" key="12">
    <source>
        <dbReference type="Proteomes" id="UP000472676"/>
    </source>
</evidence>
<evidence type="ECO:0000259" key="10">
    <source>
        <dbReference type="PROSITE" id="PS52029"/>
    </source>
</evidence>
<organism evidence="11 12">
    <name type="scientific">Solimonas terrae</name>
    <dbReference type="NCBI Taxonomy" id="1396819"/>
    <lineage>
        <taxon>Bacteria</taxon>
        <taxon>Pseudomonadati</taxon>
        <taxon>Pseudomonadota</taxon>
        <taxon>Gammaproteobacteria</taxon>
        <taxon>Nevskiales</taxon>
        <taxon>Nevskiaceae</taxon>
        <taxon>Solimonas</taxon>
    </lineage>
</organism>
<sequence length="158" mass="17577">MRIDIDLARQRLLLSDSATLVREYRVSTAVNGPGEILGSGCTPRGRHRIRARIGAGLPAGAVLCGRRWTREVWSPELGARFPGRDWILSRILWLSGVEPGRNRLGCVDTFRRYIYLHGTPDVEALGRPASHGCIRLRNEDVIELFDLVPAGTAVELHD</sequence>
<keyword evidence="4" id="KW-0808">Transferase</keyword>